<evidence type="ECO:0000313" key="17">
    <source>
        <dbReference type="Proteomes" id="UP000827549"/>
    </source>
</evidence>
<evidence type="ECO:0000256" key="2">
    <source>
        <dbReference type="ARBA" id="ARBA00009711"/>
    </source>
</evidence>
<protein>
    <recommendedName>
        <fullName evidence="3">[histone H3]-trimethyl-L-lysine(9) demethylase</fullName>
        <ecNumber evidence="3">1.14.11.66</ecNumber>
    </recommendedName>
</protein>
<gene>
    <name evidence="16" type="primary">RPH1_1</name>
    <name evidence="16" type="ORF">LOC62_02G002484</name>
</gene>
<dbReference type="GO" id="GO:0005524">
    <property type="term" value="F:ATP binding"/>
    <property type="evidence" value="ECO:0007669"/>
    <property type="project" value="UniProtKB-KW"/>
</dbReference>
<keyword evidence="10" id="KW-0460">Magnesium</keyword>
<feature type="region of interest" description="Disordered" evidence="12">
    <location>
        <begin position="900"/>
        <end position="950"/>
    </location>
</feature>
<feature type="compositionally biased region" description="Basic and acidic residues" evidence="12">
    <location>
        <begin position="252"/>
        <end position="268"/>
    </location>
</feature>
<dbReference type="PANTHER" id="PTHR10694:SF7">
    <property type="entry name" value="[HISTONE H3]-TRIMETHYL-L-LYSINE(9) DEMETHYLASE"/>
    <property type="match status" value="1"/>
</dbReference>
<accession>A0AAF0Y760</accession>
<dbReference type="Proteomes" id="UP000827549">
    <property type="component" value="Chromosome 2"/>
</dbReference>
<dbReference type="NCBIfam" id="TIGR01499">
    <property type="entry name" value="folC"/>
    <property type="match status" value="1"/>
</dbReference>
<dbReference type="GO" id="GO:0140684">
    <property type="term" value="F:histone H3K9me2/H3K9me3 demethylase activity"/>
    <property type="evidence" value="ECO:0007669"/>
    <property type="project" value="UniProtKB-EC"/>
</dbReference>
<dbReference type="Pfam" id="PF13771">
    <property type="entry name" value="zf-HC5HC2H"/>
    <property type="match status" value="1"/>
</dbReference>
<dbReference type="Pfam" id="PF02375">
    <property type="entry name" value="JmjN"/>
    <property type="match status" value="1"/>
</dbReference>
<dbReference type="CDD" id="cd15571">
    <property type="entry name" value="ePHD"/>
    <property type="match status" value="1"/>
</dbReference>
<evidence type="ECO:0000256" key="12">
    <source>
        <dbReference type="SAM" id="MobiDB-lite"/>
    </source>
</evidence>
<sequence length="1569" mass="169030">MASSVAPQAARGPQSSPSRQQHPTTPTNDTPSRAAAAAAADTDSRIHTPTRSKAAKAAATDAAAHAPAPPPPTAAVPPEIAKPHCFFPMNNHPTKSSESEPEAIPDEVYVHPNDDPAALRGIPIFKPTYEEFKDFDVYMEKVLPWGQRSSIVKIIPPQEWVDNVKLIDNQQMSELQIRSPIEQRMVGTGGVFVQQNIERLRSRGGLAIHEWFDKCAQDKYQTPNPKEIVTRTQDRDSKEAKARLAAEAARVKAERAEKKAKRDAAARRKLERRKAKAEEAESQVDVEAEAKPELDAALLTADAVPSVAASPAIHEEVDDLPALEVASHTSRSTAEPLATTPDSATMAAEVEEQLKPVNPFYENTDLHKDWLPQDATHEDFTVQGCANLERKFWRTLGQGSNSWYGADLAGSLFAEEDYPWNVANLPNLLNKLPEKLPGVNSPYLYFGMWRAAFSWHVEDMDLFSINYIHFGAPKFWYAVPQVDAERFESVTKSYFPNDANTCDQFMRHKSCTLSATKLHSSGIRVNKLVQYQNEFVITFPRGYHAGFNVGFNCAESVNFALPCWLELGKKAKACSCVDYSVRIDVDRLTGARSPTPKEETPEPVEPTRSRKRKAPGEPGSSSKRGRRPKVEQQAQEEGTPVPERPLVVRLQRPENTISLTKQPKAAVTREIPTYPCVLCPGLETEDLAPVFEPSDHIRSVSKTPVTQAHVSCAVAVPEAFTDEVEVDGVTSTYIKGLDDIGKDRWKLKCSCCPDKRTATMGTKIQCTKGKCMRAYHVSCAKKNPEVLYTADMRIHRVEVPPAGSGNFEDTPVFTVELLCPKHNPAMLELKKRQAQDKLREQILGISPGSAVKIKKNGSSYAALLIEAKEASQTVVVTLPDGSIREVAWSALDLRPNQPQMLENEYAGPPKRSRKVTTAAGPEAQTPFTGMPLTKAPPPIGSAPPPQLVGQASSHGAYYYAQPRGHAQAPGYHGGHNFYQPPPHVQPPHAHGVFVVNSKDGGFYPAQAPPPPFSYGPGPMVAYQGQSIPQVSYHPHRLPVPPPGRLPQYTSPRQPPPHLPPPPAHLQYRSHTMSAAPPSGTPPGPSTSPNQQLRATPLPTPVAAPSGVGKIDLGLDRMSALMAGLPPLTTPAIHLTGTNGKGSVSAILESCLRSAGLRTARYNSPHLLEPRDTVRINGAPPSAEDYTAAVAHVQKVSDSRGLQATVFEIGTAAAFLLANTAQPPADVMIIECGMGGARDATNVMPPGITLASALSSVGLDHTAMLGNTIAAIAREKSSIVVEGGVLVVAPHLHPDALATAKQVTQERRAHLIESAPTTTVAPAGALTLSPFKEPAAPTVRTPLAGSPAKAIDTHLALPGSHQLDNLSLALTILDVLRNDRRALAVQPKLSGLTDERLQAGVQSTRWSGRCSWLKCTDPASGQEIPVLVDGAHNGDSAATLRSYVDSLGISPERPRTFVLSLSSSPGKTPESVLAPLLRRGDRVALVDFTTPVEGMPWVKPVERGEAQAAAAGLVGPTGTVHSMAGSGPAAVAEALRWSVSDWPQQGPGLIVVCGSLYLVADAYRLVGQSA</sequence>
<dbReference type="InterPro" id="IPR036565">
    <property type="entry name" value="Mur-like_cat_sf"/>
</dbReference>
<dbReference type="Gene3D" id="3.30.40.10">
    <property type="entry name" value="Zinc/RING finger domain, C3HC4 (zinc finger)"/>
    <property type="match status" value="1"/>
</dbReference>
<dbReference type="GO" id="GO:0000785">
    <property type="term" value="C:chromatin"/>
    <property type="evidence" value="ECO:0007669"/>
    <property type="project" value="TreeGrafter"/>
</dbReference>
<dbReference type="Pfam" id="PF02373">
    <property type="entry name" value="JmjC"/>
    <property type="match status" value="1"/>
</dbReference>
<evidence type="ECO:0000256" key="8">
    <source>
        <dbReference type="ARBA" id="ARBA00022833"/>
    </source>
</evidence>
<keyword evidence="8" id="KW-0862">Zinc</keyword>
<dbReference type="Gene3D" id="2.60.120.650">
    <property type="entry name" value="Cupin"/>
    <property type="match status" value="2"/>
</dbReference>
<evidence type="ECO:0000259" key="13">
    <source>
        <dbReference type="PROSITE" id="PS51183"/>
    </source>
</evidence>
<feature type="region of interest" description="Disordered" evidence="12">
    <location>
        <begin position="1031"/>
        <end position="1103"/>
    </location>
</feature>
<dbReference type="PROSITE" id="PS51805">
    <property type="entry name" value="EPHD"/>
    <property type="match status" value="1"/>
</dbReference>
<evidence type="ECO:0000259" key="14">
    <source>
        <dbReference type="PROSITE" id="PS51184"/>
    </source>
</evidence>
<keyword evidence="7" id="KW-0863">Zinc-finger</keyword>
<dbReference type="GeneID" id="87805731"/>
<dbReference type="EC" id="1.14.11.66" evidence="3"/>
<feature type="compositionally biased region" description="Basic and acidic residues" evidence="12">
    <location>
        <begin position="590"/>
        <end position="608"/>
    </location>
</feature>
<feature type="region of interest" description="Disordered" evidence="12">
    <location>
        <begin position="590"/>
        <end position="648"/>
    </location>
</feature>
<evidence type="ECO:0000256" key="9">
    <source>
        <dbReference type="ARBA" id="ARBA00022840"/>
    </source>
</evidence>
<dbReference type="GO" id="GO:0005634">
    <property type="term" value="C:nucleus"/>
    <property type="evidence" value="ECO:0007669"/>
    <property type="project" value="TreeGrafter"/>
</dbReference>
<keyword evidence="4" id="KW-0436">Ligase</keyword>
<dbReference type="Gene3D" id="3.40.1190.10">
    <property type="entry name" value="Mur-like, catalytic domain"/>
    <property type="match status" value="1"/>
</dbReference>
<feature type="region of interest" description="Disordered" evidence="12">
    <location>
        <begin position="252"/>
        <end position="288"/>
    </location>
</feature>
<dbReference type="EMBL" id="CP086715">
    <property type="protein sequence ID" value="WOO78946.1"/>
    <property type="molecule type" value="Genomic_DNA"/>
</dbReference>
<dbReference type="GO" id="GO:0004326">
    <property type="term" value="F:tetrahydrofolylpolyglutamate synthase activity"/>
    <property type="evidence" value="ECO:0007669"/>
    <property type="project" value="InterPro"/>
</dbReference>
<dbReference type="PANTHER" id="PTHR10694">
    <property type="entry name" value="LYSINE-SPECIFIC DEMETHYLASE"/>
    <property type="match status" value="1"/>
</dbReference>
<evidence type="ECO:0000259" key="15">
    <source>
        <dbReference type="PROSITE" id="PS51805"/>
    </source>
</evidence>
<dbReference type="InterPro" id="IPR001645">
    <property type="entry name" value="Folylpolyglutamate_synth"/>
</dbReference>
<dbReference type="GO" id="GO:0008270">
    <property type="term" value="F:zinc ion binding"/>
    <property type="evidence" value="ECO:0007669"/>
    <property type="project" value="UniProtKB-KW"/>
</dbReference>
<feature type="domain" description="PHD-type" evidence="15">
    <location>
        <begin position="673"/>
        <end position="823"/>
    </location>
</feature>
<feature type="compositionally biased region" description="Low complexity" evidence="12">
    <location>
        <begin position="55"/>
        <end position="66"/>
    </location>
</feature>
<comment type="catalytic activity">
    <reaction evidence="11">
        <text>N(6),N(6),N(6)-trimethyl-L-lysyl(9)-[histone H3] + 2 2-oxoglutarate + 2 O2 = N(6)-methyl-L-lysyl(9)-[histone H3] + 2 formaldehyde + 2 succinate + 2 CO2</text>
        <dbReference type="Rhea" id="RHEA:60200"/>
        <dbReference type="Rhea" id="RHEA-COMP:15538"/>
        <dbReference type="Rhea" id="RHEA-COMP:15542"/>
        <dbReference type="ChEBI" id="CHEBI:15379"/>
        <dbReference type="ChEBI" id="CHEBI:16526"/>
        <dbReference type="ChEBI" id="CHEBI:16810"/>
        <dbReference type="ChEBI" id="CHEBI:16842"/>
        <dbReference type="ChEBI" id="CHEBI:30031"/>
        <dbReference type="ChEBI" id="CHEBI:61929"/>
        <dbReference type="ChEBI" id="CHEBI:61961"/>
        <dbReference type="EC" id="1.14.11.66"/>
    </reaction>
</comment>
<keyword evidence="17" id="KW-1185">Reference proteome</keyword>
<dbReference type="Gene3D" id="3.90.190.20">
    <property type="entry name" value="Mur ligase, C-terminal domain"/>
    <property type="match status" value="1"/>
</dbReference>
<dbReference type="InterPro" id="IPR003349">
    <property type="entry name" value="JmjN"/>
</dbReference>
<comment type="similarity">
    <text evidence="2">Belongs to the JHDM3 histone demethylase family.</text>
</comment>
<feature type="domain" description="JmjC" evidence="14">
    <location>
        <begin position="414"/>
        <end position="576"/>
    </location>
</feature>
<dbReference type="PROSITE" id="PS51184">
    <property type="entry name" value="JMJC"/>
    <property type="match status" value="1"/>
</dbReference>
<dbReference type="GO" id="GO:0010468">
    <property type="term" value="P:regulation of gene expression"/>
    <property type="evidence" value="ECO:0007669"/>
    <property type="project" value="TreeGrafter"/>
</dbReference>
<dbReference type="PROSITE" id="PS01012">
    <property type="entry name" value="FOLYLPOLYGLU_SYNT_2"/>
    <property type="match status" value="1"/>
</dbReference>
<feature type="compositionally biased region" description="Pro residues" evidence="12">
    <location>
        <begin position="934"/>
        <end position="946"/>
    </location>
</feature>
<keyword evidence="6" id="KW-0547">Nucleotide-binding</keyword>
<dbReference type="InterPro" id="IPR018109">
    <property type="entry name" value="Folylpolyglutamate_synth_CS"/>
</dbReference>
<name>A0AAF0Y760_9TREE</name>
<dbReference type="InterPro" id="IPR013083">
    <property type="entry name" value="Znf_RING/FYVE/PHD"/>
</dbReference>
<dbReference type="SMART" id="SM00545">
    <property type="entry name" value="JmjN"/>
    <property type="match status" value="1"/>
</dbReference>
<comment type="similarity">
    <text evidence="1">Belongs to the folylpolyglutamate synthase family.</text>
</comment>
<dbReference type="SUPFAM" id="SSF53244">
    <property type="entry name" value="MurD-like peptide ligases, peptide-binding domain"/>
    <property type="match status" value="1"/>
</dbReference>
<evidence type="ECO:0000256" key="1">
    <source>
        <dbReference type="ARBA" id="ARBA00008276"/>
    </source>
</evidence>
<dbReference type="GO" id="GO:0051864">
    <property type="term" value="F:histone H3K36 demethylase activity"/>
    <property type="evidence" value="ECO:0007669"/>
    <property type="project" value="TreeGrafter"/>
</dbReference>
<keyword evidence="5" id="KW-0479">Metal-binding</keyword>
<organism evidence="16 17">
    <name type="scientific">Vanrija pseudolonga</name>
    <dbReference type="NCBI Taxonomy" id="143232"/>
    <lineage>
        <taxon>Eukaryota</taxon>
        <taxon>Fungi</taxon>
        <taxon>Dikarya</taxon>
        <taxon>Basidiomycota</taxon>
        <taxon>Agaricomycotina</taxon>
        <taxon>Tremellomycetes</taxon>
        <taxon>Trichosporonales</taxon>
        <taxon>Trichosporonaceae</taxon>
        <taxon>Vanrija</taxon>
    </lineage>
</organism>
<dbReference type="SUPFAM" id="SSF53623">
    <property type="entry name" value="MurD-like peptide ligases, catalytic domain"/>
    <property type="match status" value="1"/>
</dbReference>
<evidence type="ECO:0000256" key="7">
    <source>
        <dbReference type="ARBA" id="ARBA00022771"/>
    </source>
</evidence>
<proteinExistence type="inferred from homology"/>
<evidence type="ECO:0000256" key="3">
    <source>
        <dbReference type="ARBA" id="ARBA00012900"/>
    </source>
</evidence>
<dbReference type="InterPro" id="IPR036615">
    <property type="entry name" value="Mur_ligase_C_dom_sf"/>
</dbReference>
<dbReference type="SMART" id="SM00558">
    <property type="entry name" value="JmjC"/>
    <property type="match status" value="1"/>
</dbReference>
<feature type="compositionally biased region" description="Polar residues" evidence="12">
    <location>
        <begin position="13"/>
        <end position="31"/>
    </location>
</feature>
<dbReference type="PROSITE" id="PS51183">
    <property type="entry name" value="JMJN"/>
    <property type="match status" value="1"/>
</dbReference>
<dbReference type="RefSeq" id="XP_062624978.1">
    <property type="nucleotide sequence ID" value="XM_062768995.1"/>
</dbReference>
<evidence type="ECO:0000256" key="10">
    <source>
        <dbReference type="ARBA" id="ARBA00022842"/>
    </source>
</evidence>
<dbReference type="InterPro" id="IPR003347">
    <property type="entry name" value="JmjC_dom"/>
</dbReference>
<evidence type="ECO:0000313" key="16">
    <source>
        <dbReference type="EMBL" id="WOO78946.1"/>
    </source>
</evidence>
<feature type="domain" description="JmjN" evidence="13">
    <location>
        <begin position="122"/>
        <end position="163"/>
    </location>
</feature>
<reference evidence="16" key="1">
    <citation type="submission" date="2023-10" db="EMBL/GenBank/DDBJ databases">
        <authorList>
            <person name="Noh H."/>
        </authorList>
    </citation>
    <scope>NUCLEOTIDE SEQUENCE</scope>
    <source>
        <strain evidence="16">DUCC4014</strain>
    </source>
</reference>
<evidence type="ECO:0000256" key="5">
    <source>
        <dbReference type="ARBA" id="ARBA00022723"/>
    </source>
</evidence>
<keyword evidence="9" id="KW-0067">ATP-binding</keyword>
<dbReference type="InterPro" id="IPR034732">
    <property type="entry name" value="EPHD"/>
</dbReference>
<feature type="compositionally biased region" description="Pro residues" evidence="12">
    <location>
        <begin position="1052"/>
        <end position="1063"/>
    </location>
</feature>
<feature type="region of interest" description="Disordered" evidence="12">
    <location>
        <begin position="1"/>
        <end position="102"/>
    </location>
</feature>
<evidence type="ECO:0000256" key="4">
    <source>
        <dbReference type="ARBA" id="ARBA00022598"/>
    </source>
</evidence>
<evidence type="ECO:0000256" key="11">
    <source>
        <dbReference type="ARBA" id="ARBA00049349"/>
    </source>
</evidence>
<evidence type="ECO:0000256" key="6">
    <source>
        <dbReference type="ARBA" id="ARBA00022741"/>
    </source>
</evidence>
<dbReference type="SUPFAM" id="SSF51197">
    <property type="entry name" value="Clavaminate synthase-like"/>
    <property type="match status" value="1"/>
</dbReference>